<evidence type="ECO:0000259" key="4">
    <source>
        <dbReference type="PROSITE" id="PS51462"/>
    </source>
</evidence>
<dbReference type="InterPro" id="IPR000086">
    <property type="entry name" value="NUDIX_hydrolase_dom"/>
</dbReference>
<dbReference type="PROSITE" id="PS00893">
    <property type="entry name" value="NUDIX_BOX"/>
    <property type="match status" value="1"/>
</dbReference>
<organism evidence="5 6">
    <name type="scientific">Candidatus Protofrankia californiensis</name>
    <dbReference type="NCBI Taxonomy" id="1839754"/>
    <lineage>
        <taxon>Bacteria</taxon>
        <taxon>Bacillati</taxon>
        <taxon>Actinomycetota</taxon>
        <taxon>Actinomycetes</taxon>
        <taxon>Frankiales</taxon>
        <taxon>Frankiaceae</taxon>
        <taxon>Protofrankia</taxon>
    </lineage>
</organism>
<gene>
    <name evidence="5" type="ORF">FDG2_4956</name>
</gene>
<accession>A0A1C3PA24</accession>
<evidence type="ECO:0000256" key="2">
    <source>
        <dbReference type="ARBA" id="ARBA00022801"/>
    </source>
</evidence>
<evidence type="ECO:0000256" key="3">
    <source>
        <dbReference type="RuleBase" id="RU003476"/>
    </source>
</evidence>
<dbReference type="GO" id="GO:0016787">
    <property type="term" value="F:hydrolase activity"/>
    <property type="evidence" value="ECO:0007669"/>
    <property type="project" value="UniProtKB-KW"/>
</dbReference>
<dbReference type="InterPro" id="IPR015797">
    <property type="entry name" value="NUDIX_hydrolase-like_dom_sf"/>
</dbReference>
<dbReference type="EMBL" id="FLUV01002089">
    <property type="protein sequence ID" value="SBW26528.1"/>
    <property type="molecule type" value="Genomic_DNA"/>
</dbReference>
<protein>
    <submittedName>
        <fullName evidence="5">NUDIX hydrolase</fullName>
    </submittedName>
</protein>
<evidence type="ECO:0000313" key="5">
    <source>
        <dbReference type="EMBL" id="SBW26528.1"/>
    </source>
</evidence>
<sequence>MNTTAPRHSVSVAATIVDSQGRILAVQRRDNARWEPPGGVLELGESIDHGLRREVEEETGLLIEPEALTGVYKNMRLGIVALVFRCRITGGVSRTSDETSRLRWMTPDEVRQNMAEAYAVRVLDALNDGPPAIRAHDGRILLHA</sequence>
<dbReference type="Proteomes" id="UP000199013">
    <property type="component" value="Unassembled WGS sequence"/>
</dbReference>
<proteinExistence type="inferred from homology"/>
<dbReference type="InterPro" id="IPR020476">
    <property type="entry name" value="Nudix_hydrolase"/>
</dbReference>
<evidence type="ECO:0000313" key="6">
    <source>
        <dbReference type="Proteomes" id="UP000199013"/>
    </source>
</evidence>
<keyword evidence="2 3" id="KW-0378">Hydrolase</keyword>
<reference evidence="6" key="1">
    <citation type="submission" date="2016-02" db="EMBL/GenBank/DDBJ databases">
        <authorList>
            <person name="Wibberg D."/>
        </authorList>
    </citation>
    <scope>NUCLEOTIDE SEQUENCE [LARGE SCALE GENOMIC DNA]</scope>
</reference>
<evidence type="ECO:0000256" key="1">
    <source>
        <dbReference type="ARBA" id="ARBA00005582"/>
    </source>
</evidence>
<dbReference type="Gene3D" id="3.90.79.10">
    <property type="entry name" value="Nucleoside Triphosphate Pyrophosphohydrolase"/>
    <property type="match status" value="1"/>
</dbReference>
<dbReference type="SUPFAM" id="SSF55811">
    <property type="entry name" value="Nudix"/>
    <property type="match status" value="1"/>
</dbReference>
<comment type="similarity">
    <text evidence="1 3">Belongs to the Nudix hydrolase family.</text>
</comment>
<keyword evidence="6" id="KW-1185">Reference proteome</keyword>
<dbReference type="PROSITE" id="PS51462">
    <property type="entry name" value="NUDIX"/>
    <property type="match status" value="1"/>
</dbReference>
<feature type="domain" description="Nudix hydrolase" evidence="4">
    <location>
        <begin position="6"/>
        <end position="127"/>
    </location>
</feature>
<dbReference type="PANTHER" id="PTHR43736">
    <property type="entry name" value="ADP-RIBOSE PYROPHOSPHATASE"/>
    <property type="match status" value="1"/>
</dbReference>
<dbReference type="Pfam" id="PF00293">
    <property type="entry name" value="NUDIX"/>
    <property type="match status" value="1"/>
</dbReference>
<dbReference type="AlphaFoldDB" id="A0A1C3PA24"/>
<name>A0A1C3PA24_9ACTN</name>
<dbReference type="InterPro" id="IPR020084">
    <property type="entry name" value="NUDIX_hydrolase_CS"/>
</dbReference>
<dbReference type="PANTHER" id="PTHR43736:SF1">
    <property type="entry name" value="DIHYDRONEOPTERIN TRIPHOSPHATE DIPHOSPHATASE"/>
    <property type="match status" value="1"/>
</dbReference>
<dbReference type="PRINTS" id="PR00502">
    <property type="entry name" value="NUDIXFAMILY"/>
</dbReference>